<dbReference type="AlphaFoldDB" id="A0A939PKV0"/>
<evidence type="ECO:0000256" key="1">
    <source>
        <dbReference type="ARBA" id="ARBA00022603"/>
    </source>
</evidence>
<keyword evidence="5" id="KW-1185">Reference proteome</keyword>
<keyword evidence="1 4" id="KW-0489">Methyltransferase</keyword>
<dbReference type="Gene3D" id="3.40.50.150">
    <property type="entry name" value="Vaccinia Virus protein VP39"/>
    <property type="match status" value="1"/>
</dbReference>
<evidence type="ECO:0000256" key="2">
    <source>
        <dbReference type="ARBA" id="ARBA00022679"/>
    </source>
</evidence>
<evidence type="ECO:0000313" key="5">
    <source>
        <dbReference type="Proteomes" id="UP000669179"/>
    </source>
</evidence>
<sequence>MTETATREAYDGLADTYAELFTTAFEGNPLDRGMHDAFAELVTGAIADLGCGPGRVTAYLHSRGLDVFGMDLSPRMVTLARQAYPDLRFEQGSMTGVPVEDASLGGIVARYSVIHTQPEELPVIFAEFARVLAPGGHLLISFYAHDGAELAEPFDHKVTRAYRLSPDGVAGLLAEAGLKEIARLERQPNEGERFLQGCLLLRKDPAV</sequence>
<protein>
    <submittedName>
        <fullName evidence="4">Class I SAM-dependent methyltransferase</fullName>
    </submittedName>
</protein>
<organism evidence="4 5">
    <name type="scientific">Actinomadura barringtoniae</name>
    <dbReference type="NCBI Taxonomy" id="1427535"/>
    <lineage>
        <taxon>Bacteria</taxon>
        <taxon>Bacillati</taxon>
        <taxon>Actinomycetota</taxon>
        <taxon>Actinomycetes</taxon>
        <taxon>Streptosporangiales</taxon>
        <taxon>Thermomonosporaceae</taxon>
        <taxon>Actinomadura</taxon>
    </lineage>
</organism>
<evidence type="ECO:0000259" key="3">
    <source>
        <dbReference type="Pfam" id="PF13649"/>
    </source>
</evidence>
<comment type="caution">
    <text evidence="4">The sequence shown here is derived from an EMBL/GenBank/DDBJ whole genome shotgun (WGS) entry which is preliminary data.</text>
</comment>
<accession>A0A939PKV0</accession>
<proteinExistence type="predicted"/>
<dbReference type="PANTHER" id="PTHR43861">
    <property type="entry name" value="TRANS-ACONITATE 2-METHYLTRANSFERASE-RELATED"/>
    <property type="match status" value="1"/>
</dbReference>
<feature type="domain" description="Methyltransferase" evidence="3">
    <location>
        <begin position="46"/>
        <end position="136"/>
    </location>
</feature>
<dbReference type="SUPFAM" id="SSF53335">
    <property type="entry name" value="S-adenosyl-L-methionine-dependent methyltransferases"/>
    <property type="match status" value="1"/>
</dbReference>
<keyword evidence="2" id="KW-0808">Transferase</keyword>
<dbReference type="EMBL" id="JAGEOJ010000028">
    <property type="protein sequence ID" value="MBO2454646.1"/>
    <property type="molecule type" value="Genomic_DNA"/>
</dbReference>
<dbReference type="InterPro" id="IPR041698">
    <property type="entry name" value="Methyltransf_25"/>
</dbReference>
<dbReference type="CDD" id="cd02440">
    <property type="entry name" value="AdoMet_MTases"/>
    <property type="match status" value="1"/>
</dbReference>
<dbReference type="PANTHER" id="PTHR43861:SF1">
    <property type="entry name" value="TRANS-ACONITATE 2-METHYLTRANSFERASE"/>
    <property type="match status" value="1"/>
</dbReference>
<dbReference type="Proteomes" id="UP000669179">
    <property type="component" value="Unassembled WGS sequence"/>
</dbReference>
<reference evidence="4" key="1">
    <citation type="submission" date="2021-03" db="EMBL/GenBank/DDBJ databases">
        <authorList>
            <person name="Kanchanasin P."/>
            <person name="Saeng-In P."/>
            <person name="Phongsopitanun W."/>
            <person name="Yuki M."/>
            <person name="Kudo T."/>
            <person name="Ohkuma M."/>
            <person name="Tanasupawat S."/>
        </authorList>
    </citation>
    <scope>NUCLEOTIDE SEQUENCE</scope>
    <source>
        <strain evidence="4">GKU 128</strain>
    </source>
</reference>
<name>A0A939PKV0_9ACTN</name>
<dbReference type="GO" id="GO:0032259">
    <property type="term" value="P:methylation"/>
    <property type="evidence" value="ECO:0007669"/>
    <property type="project" value="UniProtKB-KW"/>
</dbReference>
<gene>
    <name evidence="4" type="ORF">J4573_46690</name>
</gene>
<dbReference type="GO" id="GO:0008168">
    <property type="term" value="F:methyltransferase activity"/>
    <property type="evidence" value="ECO:0007669"/>
    <property type="project" value="UniProtKB-KW"/>
</dbReference>
<dbReference type="Pfam" id="PF13649">
    <property type="entry name" value="Methyltransf_25"/>
    <property type="match status" value="1"/>
</dbReference>
<dbReference type="InterPro" id="IPR029063">
    <property type="entry name" value="SAM-dependent_MTases_sf"/>
</dbReference>
<evidence type="ECO:0000313" key="4">
    <source>
        <dbReference type="EMBL" id="MBO2454646.1"/>
    </source>
</evidence>
<dbReference type="RefSeq" id="WP_208262877.1">
    <property type="nucleotide sequence ID" value="NZ_JAGEOJ010000028.1"/>
</dbReference>